<dbReference type="InterPro" id="IPR051045">
    <property type="entry name" value="TonB-dependent_transducer"/>
</dbReference>
<evidence type="ECO:0000313" key="12">
    <source>
        <dbReference type="EMBL" id="MFC6998410.1"/>
    </source>
</evidence>
<sequence>MNNAFLQYVAESALCLLLFYLFYWLVLRQETCFRFNRFYLLGALVVATLLPLASLPAWPQAEPEVAAIQSLAYVPLEDYELPVEMVEEEFEKTIDVWPFVYLAYALGLVLFTLRFGYQLFSLYRYAKQEGVYFKLTNHAPVIQTNGKMPTFSFLGYVFFDNTQALTPEETERVLQHERVHLDQRHSLDILLVSVLGIVFWFNPLVRLYKNALEQTHEYLADAEVVRHANHQEYASLLLKQVFQKVGFAMGSYFFFNKSLTLNRIKMMKKLPQSPKTRKVLLLLPLSIGLVSVIMAMRPVQALEPVSPVTSLKEAASSIFLTKDESRPAEFPGGREAANTFVRNNFTFPKIAFDRLNGGDKMVQAVASIEVEIDAAGKATLSRVLEMEVSPNHPQVQEAVKQEFARVVSLMPSWSPAFKNGKAVASKEVIKIASVSTDFLSYSKYLEHRQQKTKVTSAAAEVQASGNSPAEYPGGKGAMYHYLNTQFIIPEVVFKSKVPEDYPVKFLRHIKAQISIDANGFVTGVRPLEVKTEPFHSTEVAVAVDKEFRRLVNKMPQWKPAYSNGKPVASKEVIEFATVVVINGKTTYAQEKAKQEERAKSTYVPTKPTTTPEGEPVFIAVEKMPEFPGGQAAMFKYLAENFKLPAGEGTGTIVGSFVVNKEGKITNMQVLKKLSPSLDEEFVRVVEGMPTWTPGMQNGKAVAVKYTVPFRIQGNGQPQKSDAKTPANNDDDKVYIAVEQMPQFPGGQAAMFKYLSENFKVPAEDQKSGAEGTLVLAFVVTKTGEITNVQVLKSLSPTLDEEALRVVNSMPLWIPGKQNGKAVNVKYTVPYRIVIKDTKPATTTKQD</sequence>
<comment type="caution">
    <text evidence="12">The sequence shown here is derived from an EMBL/GenBank/DDBJ whole genome shotgun (WGS) entry which is preliminary data.</text>
</comment>
<evidence type="ECO:0000259" key="11">
    <source>
        <dbReference type="PROSITE" id="PS52015"/>
    </source>
</evidence>
<dbReference type="InterPro" id="IPR037682">
    <property type="entry name" value="TonB_C"/>
</dbReference>
<dbReference type="InterPro" id="IPR006260">
    <property type="entry name" value="TonB/TolA_C"/>
</dbReference>
<evidence type="ECO:0000256" key="6">
    <source>
        <dbReference type="ARBA" id="ARBA00022692"/>
    </source>
</evidence>
<keyword evidence="7" id="KW-0653">Protein transport</keyword>
<feature type="transmembrane region" description="Helical" evidence="10">
    <location>
        <begin position="279"/>
        <end position="296"/>
    </location>
</feature>
<dbReference type="Proteomes" id="UP001596405">
    <property type="component" value="Unassembled WGS sequence"/>
</dbReference>
<dbReference type="SUPFAM" id="SSF74653">
    <property type="entry name" value="TolA/TonB C-terminal domain"/>
    <property type="match status" value="2"/>
</dbReference>
<evidence type="ECO:0000256" key="1">
    <source>
        <dbReference type="ARBA" id="ARBA00004383"/>
    </source>
</evidence>
<feature type="transmembrane region" description="Helical" evidence="10">
    <location>
        <begin position="38"/>
        <end position="58"/>
    </location>
</feature>
<dbReference type="CDD" id="cd07341">
    <property type="entry name" value="M56_BlaR1_MecR1_like"/>
    <property type="match status" value="1"/>
</dbReference>
<evidence type="ECO:0000256" key="4">
    <source>
        <dbReference type="ARBA" id="ARBA00022475"/>
    </source>
</evidence>
<keyword evidence="8 10" id="KW-1133">Transmembrane helix</keyword>
<evidence type="ECO:0000256" key="3">
    <source>
        <dbReference type="ARBA" id="ARBA00022448"/>
    </source>
</evidence>
<proteinExistence type="inferred from homology"/>
<feature type="transmembrane region" description="Helical" evidence="10">
    <location>
        <begin position="241"/>
        <end position="259"/>
    </location>
</feature>
<gene>
    <name evidence="12" type="ORF">ACFQHR_12295</name>
</gene>
<dbReference type="EMBL" id="JBHSYQ010000005">
    <property type="protein sequence ID" value="MFC6998410.1"/>
    <property type="molecule type" value="Genomic_DNA"/>
</dbReference>
<evidence type="ECO:0000256" key="8">
    <source>
        <dbReference type="ARBA" id="ARBA00022989"/>
    </source>
</evidence>
<dbReference type="Pfam" id="PF03544">
    <property type="entry name" value="TonB_C"/>
    <property type="match status" value="2"/>
</dbReference>
<evidence type="ECO:0000256" key="5">
    <source>
        <dbReference type="ARBA" id="ARBA00022519"/>
    </source>
</evidence>
<dbReference type="InterPro" id="IPR008756">
    <property type="entry name" value="Peptidase_M56"/>
</dbReference>
<dbReference type="PROSITE" id="PS52015">
    <property type="entry name" value="TONB_CTD"/>
    <property type="match status" value="1"/>
</dbReference>
<evidence type="ECO:0000256" key="9">
    <source>
        <dbReference type="ARBA" id="ARBA00023136"/>
    </source>
</evidence>
<keyword evidence="3" id="KW-0813">Transport</keyword>
<evidence type="ECO:0000256" key="2">
    <source>
        <dbReference type="ARBA" id="ARBA00006555"/>
    </source>
</evidence>
<evidence type="ECO:0000313" key="13">
    <source>
        <dbReference type="Proteomes" id="UP001596405"/>
    </source>
</evidence>
<feature type="transmembrane region" description="Helical" evidence="10">
    <location>
        <begin position="6"/>
        <end position="26"/>
    </location>
</feature>
<organism evidence="12 13">
    <name type="scientific">Rufibacter roseus</name>
    <dbReference type="NCBI Taxonomy" id="1567108"/>
    <lineage>
        <taxon>Bacteria</taxon>
        <taxon>Pseudomonadati</taxon>
        <taxon>Bacteroidota</taxon>
        <taxon>Cytophagia</taxon>
        <taxon>Cytophagales</taxon>
        <taxon>Hymenobacteraceae</taxon>
        <taxon>Rufibacter</taxon>
    </lineage>
</organism>
<evidence type="ECO:0000256" key="7">
    <source>
        <dbReference type="ARBA" id="ARBA00022927"/>
    </source>
</evidence>
<accession>A0ABW2DL87</accession>
<reference evidence="13" key="1">
    <citation type="journal article" date="2019" name="Int. J. Syst. Evol. Microbiol.">
        <title>The Global Catalogue of Microorganisms (GCM) 10K type strain sequencing project: providing services to taxonomists for standard genome sequencing and annotation.</title>
        <authorList>
            <consortium name="The Broad Institute Genomics Platform"/>
            <consortium name="The Broad Institute Genome Sequencing Center for Infectious Disease"/>
            <person name="Wu L."/>
            <person name="Ma J."/>
        </authorList>
    </citation>
    <scope>NUCLEOTIDE SEQUENCE [LARGE SCALE GENOMIC DNA]</scope>
    <source>
        <strain evidence="13">CGMCC 4.7393</strain>
    </source>
</reference>
<keyword evidence="6 10" id="KW-0812">Transmembrane</keyword>
<dbReference type="RefSeq" id="WP_066617623.1">
    <property type="nucleotide sequence ID" value="NZ_JBHSYQ010000005.1"/>
</dbReference>
<dbReference type="Pfam" id="PF05569">
    <property type="entry name" value="Peptidase_M56"/>
    <property type="match status" value="1"/>
</dbReference>
<dbReference type="Gene3D" id="3.30.1150.10">
    <property type="match status" value="4"/>
</dbReference>
<evidence type="ECO:0000256" key="10">
    <source>
        <dbReference type="SAM" id="Phobius"/>
    </source>
</evidence>
<keyword evidence="4" id="KW-1003">Cell membrane</keyword>
<keyword evidence="9 10" id="KW-0472">Membrane</keyword>
<feature type="domain" description="TonB C-terminal" evidence="11">
    <location>
        <begin position="745"/>
        <end position="841"/>
    </location>
</feature>
<dbReference type="PANTHER" id="PTHR33446">
    <property type="entry name" value="PROTEIN TONB-RELATED"/>
    <property type="match status" value="1"/>
</dbReference>
<comment type="similarity">
    <text evidence="2">Belongs to the TonB family.</text>
</comment>
<comment type="subcellular location">
    <subcellularLocation>
        <location evidence="1">Cell inner membrane</location>
        <topology evidence="1">Single-pass membrane protein</topology>
        <orientation evidence="1">Periplasmic side</orientation>
    </subcellularLocation>
</comment>
<protein>
    <submittedName>
        <fullName evidence="12">TonB family protein</fullName>
    </submittedName>
</protein>
<name>A0ABW2DL87_9BACT</name>
<feature type="transmembrane region" description="Helical" evidence="10">
    <location>
        <begin position="96"/>
        <end position="117"/>
    </location>
</feature>
<dbReference type="PANTHER" id="PTHR33446:SF2">
    <property type="entry name" value="PROTEIN TONB"/>
    <property type="match status" value="1"/>
</dbReference>
<keyword evidence="5" id="KW-0997">Cell inner membrane</keyword>
<feature type="transmembrane region" description="Helical" evidence="10">
    <location>
        <begin position="187"/>
        <end position="205"/>
    </location>
</feature>
<dbReference type="NCBIfam" id="TIGR01352">
    <property type="entry name" value="tonB_Cterm"/>
    <property type="match status" value="1"/>
</dbReference>
<keyword evidence="13" id="KW-1185">Reference proteome</keyword>